<dbReference type="AlphaFoldDB" id="A0A450UCH3"/>
<organism evidence="3">
    <name type="scientific">Candidatus Kentrum eta</name>
    <dbReference type="NCBI Taxonomy" id="2126337"/>
    <lineage>
        <taxon>Bacteria</taxon>
        <taxon>Pseudomonadati</taxon>
        <taxon>Pseudomonadota</taxon>
        <taxon>Gammaproteobacteria</taxon>
        <taxon>Candidatus Kentrum</taxon>
    </lineage>
</organism>
<evidence type="ECO:0000256" key="1">
    <source>
        <dbReference type="SAM" id="MobiDB-lite"/>
    </source>
</evidence>
<proteinExistence type="predicted"/>
<reference evidence="3" key="1">
    <citation type="submission" date="2019-02" db="EMBL/GenBank/DDBJ databases">
        <authorList>
            <person name="Gruber-Vodicka R. H."/>
            <person name="Seah K. B. B."/>
        </authorList>
    </citation>
    <scope>NUCLEOTIDE SEQUENCE</scope>
    <source>
        <strain evidence="4">BECK_SA2B12</strain>
        <strain evidence="2">BECK_SA2B15</strain>
        <strain evidence="3">BECK_SA2B20</strain>
    </source>
</reference>
<dbReference type="EMBL" id="CAADFI010000007">
    <property type="protein sequence ID" value="VFJ90016.1"/>
    <property type="molecule type" value="Genomic_DNA"/>
</dbReference>
<evidence type="ECO:0000313" key="2">
    <source>
        <dbReference type="EMBL" id="VFJ88047.1"/>
    </source>
</evidence>
<feature type="region of interest" description="Disordered" evidence="1">
    <location>
        <begin position="126"/>
        <end position="146"/>
    </location>
</feature>
<protein>
    <submittedName>
        <fullName evidence="3">Uncharacterized protein</fullName>
    </submittedName>
</protein>
<name>A0A450UCH3_9GAMM</name>
<dbReference type="EMBL" id="CAADFG010000006">
    <property type="protein sequence ID" value="VFJ88047.1"/>
    <property type="molecule type" value="Genomic_DNA"/>
</dbReference>
<accession>A0A450UCH3</accession>
<dbReference type="EMBL" id="CAADFJ010000006">
    <property type="protein sequence ID" value="VFJ96389.1"/>
    <property type="molecule type" value="Genomic_DNA"/>
</dbReference>
<gene>
    <name evidence="2" type="ORF">BECKH772A_GA0070896_1000632</name>
    <name evidence="3" type="ORF">BECKH772B_GA0070898_1000732</name>
    <name evidence="4" type="ORF">BECKH772C_GA0070978_1000632</name>
</gene>
<evidence type="ECO:0000313" key="3">
    <source>
        <dbReference type="EMBL" id="VFJ90016.1"/>
    </source>
</evidence>
<sequence length="160" mass="17618">MNKMGTIYMARWASPIAGILSIYPLVISMAHALSFRKPNERLSSMLTGDAWRSLKNPRSTAVAPEWRPAGLQLVGRVSNGYEPKCGWSVRLGPSSGREHGVKAGFHPGFREGRTGPAENRIFEKSHFGSHPERGTGTGGFWTRPYRSPPAEWPARAFTPA</sequence>
<evidence type="ECO:0000313" key="4">
    <source>
        <dbReference type="EMBL" id="VFJ96389.1"/>
    </source>
</evidence>